<reference evidence="2" key="2">
    <citation type="submission" date="2020-11" db="EMBL/GenBank/DDBJ databases">
        <authorList>
            <person name="McCartney M.A."/>
            <person name="Auch B."/>
            <person name="Kono T."/>
            <person name="Mallez S."/>
            <person name="Becker A."/>
            <person name="Gohl D.M."/>
            <person name="Silverstein K.A.T."/>
            <person name="Koren S."/>
            <person name="Bechman K.B."/>
            <person name="Herman A."/>
            <person name="Abrahante J.E."/>
            <person name="Garbe J."/>
        </authorList>
    </citation>
    <scope>NUCLEOTIDE SEQUENCE</scope>
    <source>
        <strain evidence="2">Duluth1</strain>
        <tissue evidence="2">Whole animal</tissue>
    </source>
</reference>
<keyword evidence="3" id="KW-1185">Reference proteome</keyword>
<evidence type="ECO:0008006" key="4">
    <source>
        <dbReference type="Google" id="ProtNLM"/>
    </source>
</evidence>
<dbReference type="OrthoDB" id="10258089at2759"/>
<dbReference type="InterPro" id="IPR011989">
    <property type="entry name" value="ARM-like"/>
</dbReference>
<dbReference type="InterPro" id="IPR019399">
    <property type="entry name" value="Parkin_co-regulated_protein"/>
</dbReference>
<organism evidence="2 3">
    <name type="scientific">Dreissena polymorpha</name>
    <name type="common">Zebra mussel</name>
    <name type="synonym">Mytilus polymorpha</name>
    <dbReference type="NCBI Taxonomy" id="45954"/>
    <lineage>
        <taxon>Eukaryota</taxon>
        <taxon>Metazoa</taxon>
        <taxon>Spiralia</taxon>
        <taxon>Lophotrochozoa</taxon>
        <taxon>Mollusca</taxon>
        <taxon>Bivalvia</taxon>
        <taxon>Autobranchia</taxon>
        <taxon>Heteroconchia</taxon>
        <taxon>Euheterodonta</taxon>
        <taxon>Imparidentia</taxon>
        <taxon>Neoheterodontei</taxon>
        <taxon>Myida</taxon>
        <taxon>Dreissenoidea</taxon>
        <taxon>Dreissenidae</taxon>
        <taxon>Dreissena</taxon>
    </lineage>
</organism>
<accession>A0A9D4EXH0</accession>
<dbReference type="PANTHER" id="PTHR21207">
    <property type="entry name" value="PARKIN COREGULATED GENE PROTEIN PARK2 COREGULATED"/>
    <property type="match status" value="1"/>
</dbReference>
<dbReference type="AlphaFoldDB" id="A0A9D4EXH0"/>
<dbReference type="PANTHER" id="PTHR21207:SF1">
    <property type="entry name" value="PACRG-LIKE PROTEIN"/>
    <property type="match status" value="1"/>
</dbReference>
<feature type="region of interest" description="Disordered" evidence="1">
    <location>
        <begin position="1"/>
        <end position="54"/>
    </location>
</feature>
<name>A0A9D4EXH0_DREPO</name>
<proteinExistence type="predicted"/>
<feature type="compositionally biased region" description="Basic and acidic residues" evidence="1">
    <location>
        <begin position="31"/>
        <end position="44"/>
    </location>
</feature>
<comment type="caution">
    <text evidence="2">The sequence shown here is derived from an EMBL/GenBank/DDBJ whole genome shotgun (WGS) entry which is preliminary data.</text>
</comment>
<dbReference type="Gene3D" id="1.25.10.10">
    <property type="entry name" value="Leucine-rich Repeat Variant"/>
    <property type="match status" value="1"/>
</dbReference>
<dbReference type="Pfam" id="PF10274">
    <property type="entry name" value="ParcG"/>
    <property type="match status" value="1"/>
</dbReference>
<evidence type="ECO:0000313" key="3">
    <source>
        <dbReference type="Proteomes" id="UP000828390"/>
    </source>
</evidence>
<reference evidence="2" key="1">
    <citation type="journal article" date="2019" name="bioRxiv">
        <title>The Genome of the Zebra Mussel, Dreissena polymorpha: A Resource for Invasive Species Research.</title>
        <authorList>
            <person name="McCartney M.A."/>
            <person name="Auch B."/>
            <person name="Kono T."/>
            <person name="Mallez S."/>
            <person name="Zhang Y."/>
            <person name="Obille A."/>
            <person name="Becker A."/>
            <person name="Abrahante J.E."/>
            <person name="Garbe J."/>
            <person name="Badalamenti J.P."/>
            <person name="Herman A."/>
            <person name="Mangelson H."/>
            <person name="Liachko I."/>
            <person name="Sullivan S."/>
            <person name="Sone E.D."/>
            <person name="Koren S."/>
            <person name="Silverstein K.A.T."/>
            <person name="Beckman K.B."/>
            <person name="Gohl D.M."/>
        </authorList>
    </citation>
    <scope>NUCLEOTIDE SEQUENCE</scope>
    <source>
        <strain evidence="2">Duluth1</strain>
        <tissue evidence="2">Whole animal</tissue>
    </source>
</reference>
<sequence>MSSVRTGAKPSSGRGGQALAKGSGPVAKGSELQERASKPSDRLNPKTVDPFSSSTKNQSAFAAIYSNGGIPCRLVHGSVKHKLAWNTPPEQVAFDPVLVTLAEGLCETIHPYMFVARTGFKEMLEVPNCDGQVVPLLPRLTVAIRNALGARDSSVVLVGLEALIQLSEVVGPALNPHLNKLLVPVAKGMMDKKLKEKVVETLQVVEKNGGRDCLPLIKSKIPTYSSIFT</sequence>
<evidence type="ECO:0000313" key="2">
    <source>
        <dbReference type="EMBL" id="KAH3787228.1"/>
    </source>
</evidence>
<gene>
    <name evidence="2" type="ORF">DPMN_165348</name>
</gene>
<dbReference type="EMBL" id="JAIWYP010000008">
    <property type="protein sequence ID" value="KAH3787228.1"/>
    <property type="molecule type" value="Genomic_DNA"/>
</dbReference>
<evidence type="ECO:0000256" key="1">
    <source>
        <dbReference type="SAM" id="MobiDB-lite"/>
    </source>
</evidence>
<protein>
    <recommendedName>
        <fullName evidence="4">PACRG-like protein</fullName>
    </recommendedName>
</protein>
<dbReference type="Proteomes" id="UP000828390">
    <property type="component" value="Unassembled WGS sequence"/>
</dbReference>